<feature type="compositionally biased region" description="Low complexity" evidence="2">
    <location>
        <begin position="149"/>
        <end position="183"/>
    </location>
</feature>
<keyword evidence="1 3" id="KW-0732">Signal</keyword>
<proteinExistence type="predicted"/>
<evidence type="ECO:0000256" key="3">
    <source>
        <dbReference type="SAM" id="SignalP"/>
    </source>
</evidence>
<evidence type="ECO:0000313" key="6">
    <source>
        <dbReference type="Proteomes" id="UP001251528"/>
    </source>
</evidence>
<dbReference type="PANTHER" id="PTHR40633:SF1">
    <property type="entry name" value="GPI ANCHORED SERINE-THREONINE RICH PROTEIN (AFU_ORTHOLOGUE AFUA_1G03630)"/>
    <property type="match status" value="1"/>
</dbReference>
<organism evidence="5 6">
    <name type="scientific">Conoideocrella luteorostrata</name>
    <dbReference type="NCBI Taxonomy" id="1105319"/>
    <lineage>
        <taxon>Eukaryota</taxon>
        <taxon>Fungi</taxon>
        <taxon>Dikarya</taxon>
        <taxon>Ascomycota</taxon>
        <taxon>Pezizomycotina</taxon>
        <taxon>Sordariomycetes</taxon>
        <taxon>Hypocreomycetidae</taxon>
        <taxon>Hypocreales</taxon>
        <taxon>Clavicipitaceae</taxon>
        <taxon>Conoideocrella</taxon>
    </lineage>
</organism>
<feature type="domain" description="Yeast cell wall synthesis Kre9/Knh1-like N-terminal" evidence="4">
    <location>
        <begin position="29"/>
        <end position="122"/>
    </location>
</feature>
<dbReference type="PANTHER" id="PTHR40633">
    <property type="entry name" value="MATRIX PROTEIN, PUTATIVE (AFU_ORTHOLOGUE AFUA_8G05410)-RELATED"/>
    <property type="match status" value="1"/>
</dbReference>
<feature type="region of interest" description="Disordered" evidence="2">
    <location>
        <begin position="209"/>
        <end position="228"/>
    </location>
</feature>
<evidence type="ECO:0000256" key="2">
    <source>
        <dbReference type="SAM" id="MobiDB-lite"/>
    </source>
</evidence>
<feature type="compositionally biased region" description="Low complexity" evidence="2">
    <location>
        <begin position="214"/>
        <end position="228"/>
    </location>
</feature>
<accession>A0AAJ0FTZ4</accession>
<keyword evidence="6" id="KW-1185">Reference proteome</keyword>
<gene>
    <name evidence="5" type="ORF">QQS21_011171</name>
</gene>
<dbReference type="InterPro" id="IPR018466">
    <property type="entry name" value="Kre9/Knh1-like_N"/>
</dbReference>
<dbReference type="Proteomes" id="UP001251528">
    <property type="component" value="Unassembled WGS sequence"/>
</dbReference>
<evidence type="ECO:0000259" key="4">
    <source>
        <dbReference type="Pfam" id="PF10342"/>
    </source>
</evidence>
<reference evidence="5" key="1">
    <citation type="submission" date="2023-06" db="EMBL/GenBank/DDBJ databases">
        <title>Conoideocrella luteorostrata (Hypocreales: Clavicipitaceae), a potential biocontrol fungus for elongate hemlock scale in United States Christmas tree production areas.</title>
        <authorList>
            <person name="Barrett H."/>
            <person name="Lovett B."/>
            <person name="Macias A.M."/>
            <person name="Stajich J.E."/>
            <person name="Kasson M.T."/>
        </authorList>
    </citation>
    <scope>NUCLEOTIDE SEQUENCE</scope>
    <source>
        <strain evidence="5">ARSEF 14590</strain>
    </source>
</reference>
<name>A0AAJ0FTZ4_9HYPO</name>
<dbReference type="EMBL" id="JASWJB010000361">
    <property type="protein sequence ID" value="KAK2591133.1"/>
    <property type="molecule type" value="Genomic_DNA"/>
</dbReference>
<comment type="caution">
    <text evidence="5">The sequence shown here is derived from an EMBL/GenBank/DDBJ whole genome shotgun (WGS) entry which is preliminary data.</text>
</comment>
<feature type="chain" id="PRO_5042585668" description="Yeast cell wall synthesis Kre9/Knh1-like N-terminal domain-containing protein" evidence="3">
    <location>
        <begin position="18"/>
        <end position="258"/>
    </location>
</feature>
<evidence type="ECO:0000256" key="1">
    <source>
        <dbReference type="ARBA" id="ARBA00022729"/>
    </source>
</evidence>
<dbReference type="Pfam" id="PF10342">
    <property type="entry name" value="Kre9_KNH"/>
    <property type="match status" value="1"/>
</dbReference>
<feature type="region of interest" description="Disordered" evidence="2">
    <location>
        <begin position="119"/>
        <end position="189"/>
    </location>
</feature>
<dbReference type="InterPro" id="IPR052982">
    <property type="entry name" value="SRP1/TIP1-like"/>
</dbReference>
<dbReference type="AlphaFoldDB" id="A0AAJ0FTZ4"/>
<sequence>MRFSVAAVLAFAATALAQEPTHDFDPVSKPAMNEVITAGKTFTITWDAIAKYADGTISIELIGGATQPTQQHVDNIASGIKNKDNSYTWNVGANLGDKKVYGLVLRLESDPKIFQYSNPFQIKGSDSKPTGSDTVTMTKSHGIKTVTLSSSSTTSASTSTSCTTTAAASTSSNSNSSSSSSSIKTKHHSTTAIANSTTTLVQSTISQSTSIDVPTTTAPNAPATTTSSVVSPTKTAAASAIRAGSLAIFGAVAALLVL</sequence>
<protein>
    <recommendedName>
        <fullName evidence="4">Yeast cell wall synthesis Kre9/Knh1-like N-terminal domain-containing protein</fullName>
    </recommendedName>
</protein>
<feature type="compositionally biased region" description="Polar residues" evidence="2">
    <location>
        <begin position="127"/>
        <end position="139"/>
    </location>
</feature>
<evidence type="ECO:0000313" key="5">
    <source>
        <dbReference type="EMBL" id="KAK2591133.1"/>
    </source>
</evidence>
<feature type="signal peptide" evidence="3">
    <location>
        <begin position="1"/>
        <end position="17"/>
    </location>
</feature>